<dbReference type="EMBL" id="JAIZAY010000012">
    <property type="protein sequence ID" value="KAJ8032486.1"/>
    <property type="molecule type" value="Genomic_DNA"/>
</dbReference>
<dbReference type="Proteomes" id="UP001152320">
    <property type="component" value="Chromosome 12"/>
</dbReference>
<comment type="caution">
    <text evidence="1">The sequence shown here is derived from an EMBL/GenBank/DDBJ whole genome shotgun (WGS) entry which is preliminary data.</text>
</comment>
<organism evidence="1 2">
    <name type="scientific">Holothuria leucospilota</name>
    <name type="common">Black long sea cucumber</name>
    <name type="synonym">Mertensiothuria leucospilota</name>
    <dbReference type="NCBI Taxonomy" id="206669"/>
    <lineage>
        <taxon>Eukaryota</taxon>
        <taxon>Metazoa</taxon>
        <taxon>Echinodermata</taxon>
        <taxon>Eleutherozoa</taxon>
        <taxon>Echinozoa</taxon>
        <taxon>Holothuroidea</taxon>
        <taxon>Aspidochirotacea</taxon>
        <taxon>Aspidochirotida</taxon>
        <taxon>Holothuriidae</taxon>
        <taxon>Holothuria</taxon>
    </lineage>
</organism>
<evidence type="ECO:0000313" key="1">
    <source>
        <dbReference type="EMBL" id="KAJ8032486.1"/>
    </source>
</evidence>
<evidence type="ECO:0000313" key="2">
    <source>
        <dbReference type="Proteomes" id="UP001152320"/>
    </source>
</evidence>
<accession>A0A9Q1BTE4</accession>
<keyword evidence="2" id="KW-1185">Reference proteome</keyword>
<gene>
    <name evidence="1" type="ORF">HOLleu_26027</name>
</gene>
<proteinExistence type="predicted"/>
<name>A0A9Q1BTE4_HOLLE</name>
<sequence>MSADGLQQTTVTNLRQFNSHITISRFTAPGDILAEEIRNRKEKDSACGNDVKLELHQRTPNMTDPSTSASTGQLFIALGQYKIKN</sequence>
<dbReference type="AlphaFoldDB" id="A0A9Q1BTE4"/>
<reference evidence="1" key="1">
    <citation type="submission" date="2021-10" db="EMBL/GenBank/DDBJ databases">
        <title>Tropical sea cucumber genome reveals ecological adaptation and Cuvierian tubules defense mechanism.</title>
        <authorList>
            <person name="Chen T."/>
        </authorList>
    </citation>
    <scope>NUCLEOTIDE SEQUENCE</scope>
    <source>
        <strain evidence="1">Nanhai2018</strain>
        <tissue evidence="1">Muscle</tissue>
    </source>
</reference>
<protein>
    <submittedName>
        <fullName evidence="1">Uncharacterized protein</fullName>
    </submittedName>
</protein>